<dbReference type="Gene3D" id="2.30.29.30">
    <property type="entry name" value="Pleckstrin-homology domain (PH domain)/Phosphotyrosine-binding domain (PTB)"/>
    <property type="match status" value="1"/>
</dbReference>
<sequence length="1101" mass="121511">MWSTKTRKPNNRRFSYLLLGDGDHYIQDWIASCRPGLVGPGNQKPAQQRRLKGQLRLCSRAIFFEPDYVQAPILMFPFSKIRAIERLPESLASPSASNSKWRNNSPEGFQVKTSLLVKMKENGVDAPYVFEKEDSIWWFSLEFSRVQSFLQQAQPLLAINALPFAERDMILQNAAAQREAQAQFDTTRLLDLSEQVLLDCPAAQVTPLVREPGRLVLTQARVYFQPLHNLTDSSPVRSQPYCNVVAVARRRHALRPTGMEVFFQEDPLARGPAGNGLGEDASAFFTFQNTQQRDMTISTLLEQLGGQHGAAASAGLLLEADSLWLQRVTTAWQARLVSNYDYLMYLNLAAGRSFCDLTQWPIMPWVLNDYKSSKLDFADPSIFRDLSKPVGALNPTRLSVFHERYHQMLEGDNSHPPFLYGTHYSTPGYVLYWLVRAAPAHMLRLQNGRFDAPDRLFASVADSWESVLNNPADLKELIPEFFAPPSDFLVKREGLNLGVRQNGVFVGNVMLPAWAKDPDDFIAKHRQALESQHVSMHLHSWIDLIFGYKQQGKEALAADNLFHHLTYEGAVDLEKVDDPVERAGLEAQINEFGQAPRQLFTTAHPPRLLKRKATVVNSATLSESRSKGFRGLSMEFVSHIMALASSTSDASRTSTSLAENPAAKLDISPLMRLPSKYQAGVPSVSGRSSECDPDSIAGGNYHGSAESDSIISNDRCSMLEASSSAFDVMQCVEIHSPSLLRRSSGDKTAEQVESSKEPPPPPPWHWMFRQRLSEPQSLKLHRSPINALVLSDENASESLTMYSVGQDGFVKVYSISEGFQVRATKLGNLPLSCLTIAHSTDAYPTVLAGSYDDFVYAYSVDYGRALGKMRVHDETVSCVQMTGNGGQRMVTASWDATVKLWGIAEGRGGWSTSSPIPEAEFVEHSAAIWSLDVEENGHLAVSGGEDGIVMAWDLRNPTSSVWQAVMGGGVAGVRMTHNANHVAVASTDGILHVLEMRQGGAVLATKNCGNPLRCCEIAGQLIITGSMDGALHFWPYEFPNEDGRLSQPGIAEDFLDYSPIRDHSSAINCISLACQSNGCSASLATASNDCTIHVYSVGEKL</sequence>
<feature type="region of interest" description="Disordered" evidence="4">
    <location>
        <begin position="678"/>
        <end position="702"/>
    </location>
</feature>
<proteinExistence type="predicted"/>
<dbReference type="InterPro" id="IPR057496">
    <property type="entry name" value="FAN-like_PH"/>
</dbReference>
<dbReference type="InterPro" id="IPR001680">
    <property type="entry name" value="WD40_rpt"/>
</dbReference>
<reference evidence="7" key="1">
    <citation type="submission" date="2024-02" db="EMBL/GenBank/DDBJ databases">
        <authorList>
            <consortium name="ELIXIR-Norway"/>
            <consortium name="Elixir Norway"/>
        </authorList>
    </citation>
    <scope>NUCLEOTIDE SEQUENCE</scope>
</reference>
<feature type="region of interest" description="Disordered" evidence="4">
    <location>
        <begin position="739"/>
        <end position="764"/>
    </location>
</feature>
<gene>
    <name evidence="7" type="ORF">CSSPJE1EN1_LOCUS23898</name>
</gene>
<organism evidence="7 8">
    <name type="scientific">Sphagnum jensenii</name>
    <dbReference type="NCBI Taxonomy" id="128206"/>
    <lineage>
        <taxon>Eukaryota</taxon>
        <taxon>Viridiplantae</taxon>
        <taxon>Streptophyta</taxon>
        <taxon>Embryophyta</taxon>
        <taxon>Bryophyta</taxon>
        <taxon>Sphagnophytina</taxon>
        <taxon>Sphagnopsida</taxon>
        <taxon>Sphagnales</taxon>
        <taxon>Sphagnaceae</taxon>
        <taxon>Sphagnum</taxon>
    </lineage>
</organism>
<feature type="repeat" description="WD" evidence="3">
    <location>
        <begin position="921"/>
        <end position="956"/>
    </location>
</feature>
<evidence type="ECO:0000256" key="4">
    <source>
        <dbReference type="SAM" id="MobiDB-lite"/>
    </source>
</evidence>
<evidence type="ECO:0000313" key="7">
    <source>
        <dbReference type="EMBL" id="CAK9278420.1"/>
    </source>
</evidence>
<dbReference type="InterPro" id="IPR011993">
    <property type="entry name" value="PH-like_dom_sf"/>
</dbReference>
<evidence type="ECO:0000259" key="6">
    <source>
        <dbReference type="PROSITE" id="PS51783"/>
    </source>
</evidence>
<dbReference type="CDD" id="cd06071">
    <property type="entry name" value="Beach"/>
    <property type="match status" value="1"/>
</dbReference>
<dbReference type="PROSITE" id="PS00678">
    <property type="entry name" value="WD_REPEATS_1"/>
    <property type="match status" value="1"/>
</dbReference>
<dbReference type="SUPFAM" id="SSF50978">
    <property type="entry name" value="WD40 repeat-like"/>
    <property type="match status" value="1"/>
</dbReference>
<dbReference type="InterPro" id="IPR050865">
    <property type="entry name" value="BEACH_Domain"/>
</dbReference>
<keyword evidence="1 3" id="KW-0853">WD repeat</keyword>
<evidence type="ECO:0000259" key="5">
    <source>
        <dbReference type="PROSITE" id="PS50197"/>
    </source>
</evidence>
<dbReference type="InterPro" id="IPR036322">
    <property type="entry name" value="WD40_repeat_dom_sf"/>
</dbReference>
<dbReference type="PROSITE" id="PS50082">
    <property type="entry name" value="WD_REPEATS_2"/>
    <property type="match status" value="2"/>
</dbReference>
<dbReference type="InterPro" id="IPR015943">
    <property type="entry name" value="WD40/YVTN_repeat-like_dom_sf"/>
</dbReference>
<dbReference type="Gene3D" id="1.10.1540.10">
    <property type="entry name" value="BEACH domain"/>
    <property type="match status" value="1"/>
</dbReference>
<dbReference type="PANTHER" id="PTHR13743:SF123">
    <property type="entry name" value="PROTEIN FAN"/>
    <property type="match status" value="1"/>
</dbReference>
<dbReference type="SUPFAM" id="SSF81837">
    <property type="entry name" value="BEACH domain"/>
    <property type="match status" value="1"/>
</dbReference>
<dbReference type="SMART" id="SM01026">
    <property type="entry name" value="Beach"/>
    <property type="match status" value="1"/>
</dbReference>
<accession>A0ABP0XH45</accession>
<feature type="compositionally biased region" description="Basic and acidic residues" evidence="4">
    <location>
        <begin position="743"/>
        <end position="756"/>
    </location>
</feature>
<name>A0ABP0XH45_9BRYO</name>
<dbReference type="EMBL" id="OZ020104">
    <property type="protein sequence ID" value="CAK9278420.1"/>
    <property type="molecule type" value="Genomic_DNA"/>
</dbReference>
<dbReference type="PANTHER" id="PTHR13743">
    <property type="entry name" value="BEIGE/BEACH-RELATED"/>
    <property type="match status" value="1"/>
</dbReference>
<feature type="domain" description="BEACH-type PH" evidence="6">
    <location>
        <begin position="191"/>
        <end position="301"/>
    </location>
</feature>
<evidence type="ECO:0000256" key="3">
    <source>
        <dbReference type="PROSITE-ProRule" id="PRU00221"/>
    </source>
</evidence>
<dbReference type="Pfam" id="PF02138">
    <property type="entry name" value="Beach"/>
    <property type="match status" value="1"/>
</dbReference>
<dbReference type="SUPFAM" id="SSF50729">
    <property type="entry name" value="PH domain-like"/>
    <property type="match status" value="1"/>
</dbReference>
<evidence type="ECO:0000256" key="1">
    <source>
        <dbReference type="ARBA" id="ARBA00022574"/>
    </source>
</evidence>
<evidence type="ECO:0000313" key="8">
    <source>
        <dbReference type="Proteomes" id="UP001497444"/>
    </source>
</evidence>
<dbReference type="PROSITE" id="PS50197">
    <property type="entry name" value="BEACH"/>
    <property type="match status" value="1"/>
</dbReference>
<dbReference type="InterPro" id="IPR036372">
    <property type="entry name" value="BEACH_dom_sf"/>
</dbReference>
<dbReference type="Pfam" id="PF25400">
    <property type="entry name" value="PH_FAN"/>
    <property type="match status" value="1"/>
</dbReference>
<keyword evidence="8" id="KW-1185">Reference proteome</keyword>
<dbReference type="Proteomes" id="UP001497444">
    <property type="component" value="Chromosome 9"/>
</dbReference>
<keyword evidence="2" id="KW-0677">Repeat</keyword>
<dbReference type="PROSITE" id="PS51783">
    <property type="entry name" value="PH_BEACH"/>
    <property type="match status" value="1"/>
</dbReference>
<dbReference type="InterPro" id="IPR019775">
    <property type="entry name" value="WD40_repeat_CS"/>
</dbReference>
<dbReference type="Gene3D" id="2.130.10.10">
    <property type="entry name" value="YVTN repeat-like/Quinoprotein amine dehydrogenase"/>
    <property type="match status" value="2"/>
</dbReference>
<protein>
    <submittedName>
        <fullName evidence="7">Uncharacterized protein</fullName>
    </submittedName>
</protein>
<dbReference type="InterPro" id="IPR000409">
    <property type="entry name" value="BEACH_dom"/>
</dbReference>
<feature type="repeat" description="WD" evidence="3">
    <location>
        <begin position="869"/>
        <end position="907"/>
    </location>
</feature>
<dbReference type="PROSITE" id="PS50294">
    <property type="entry name" value="WD_REPEATS_REGION"/>
    <property type="match status" value="2"/>
</dbReference>
<dbReference type="InterPro" id="IPR023362">
    <property type="entry name" value="PH-BEACH_dom"/>
</dbReference>
<dbReference type="SMART" id="SM00320">
    <property type="entry name" value="WD40"/>
    <property type="match status" value="6"/>
</dbReference>
<dbReference type="Pfam" id="PF00400">
    <property type="entry name" value="WD40"/>
    <property type="match status" value="3"/>
</dbReference>
<feature type="domain" description="BEACH" evidence="5">
    <location>
        <begin position="317"/>
        <end position="607"/>
    </location>
</feature>
<evidence type="ECO:0000256" key="2">
    <source>
        <dbReference type="ARBA" id="ARBA00022737"/>
    </source>
</evidence>